<organism evidence="2 3">
    <name type="scientific">Lentithecium fluviatile CBS 122367</name>
    <dbReference type="NCBI Taxonomy" id="1168545"/>
    <lineage>
        <taxon>Eukaryota</taxon>
        <taxon>Fungi</taxon>
        <taxon>Dikarya</taxon>
        <taxon>Ascomycota</taxon>
        <taxon>Pezizomycotina</taxon>
        <taxon>Dothideomycetes</taxon>
        <taxon>Pleosporomycetidae</taxon>
        <taxon>Pleosporales</taxon>
        <taxon>Massarineae</taxon>
        <taxon>Lentitheciaceae</taxon>
        <taxon>Lentithecium</taxon>
    </lineage>
</organism>
<name>A0A6G1J9P7_9PLEO</name>
<evidence type="ECO:0000313" key="3">
    <source>
        <dbReference type="Proteomes" id="UP000799291"/>
    </source>
</evidence>
<sequence length="282" mass="32411">MSRVELRGALEVALMEMDKGVATGTTLTERPRTRCQFVRIRATGKRRPPAAVLEPEKRVKTEVTDNREHRSRYTTMADEDPEDDDEDFLVKTELEEEHYHLPPRSGRLLGVFIPQKPTIDSPVCSHEDKESQKKAHTKAQSKAKTKKQTKAQTETQTKMQTRAKTRSQTKAGTKARMIAQTVKLLSVQQRRLVSKVIDKGTFFYDPPAGRKGEGVWRADRPAPGVILDLQQRFEITLAKNDLASMWRKVTKKPNRLQAHYNDKAGCVITWMRWERIHQRKPT</sequence>
<feature type="compositionally biased region" description="Low complexity" evidence="1">
    <location>
        <begin position="150"/>
        <end position="160"/>
    </location>
</feature>
<dbReference type="Proteomes" id="UP000799291">
    <property type="component" value="Unassembled WGS sequence"/>
</dbReference>
<evidence type="ECO:0000256" key="1">
    <source>
        <dbReference type="SAM" id="MobiDB-lite"/>
    </source>
</evidence>
<dbReference type="EMBL" id="MU005575">
    <property type="protein sequence ID" value="KAF2687284.1"/>
    <property type="molecule type" value="Genomic_DNA"/>
</dbReference>
<keyword evidence="3" id="KW-1185">Reference proteome</keyword>
<reference evidence="2" key="1">
    <citation type="journal article" date="2020" name="Stud. Mycol.">
        <title>101 Dothideomycetes genomes: a test case for predicting lifestyles and emergence of pathogens.</title>
        <authorList>
            <person name="Haridas S."/>
            <person name="Albert R."/>
            <person name="Binder M."/>
            <person name="Bloem J."/>
            <person name="Labutti K."/>
            <person name="Salamov A."/>
            <person name="Andreopoulos B."/>
            <person name="Baker S."/>
            <person name="Barry K."/>
            <person name="Bills G."/>
            <person name="Bluhm B."/>
            <person name="Cannon C."/>
            <person name="Castanera R."/>
            <person name="Culley D."/>
            <person name="Daum C."/>
            <person name="Ezra D."/>
            <person name="Gonzalez J."/>
            <person name="Henrissat B."/>
            <person name="Kuo A."/>
            <person name="Liang C."/>
            <person name="Lipzen A."/>
            <person name="Lutzoni F."/>
            <person name="Magnuson J."/>
            <person name="Mondo S."/>
            <person name="Nolan M."/>
            <person name="Ohm R."/>
            <person name="Pangilinan J."/>
            <person name="Park H.-J."/>
            <person name="Ramirez L."/>
            <person name="Alfaro M."/>
            <person name="Sun H."/>
            <person name="Tritt A."/>
            <person name="Yoshinaga Y."/>
            <person name="Zwiers L.-H."/>
            <person name="Turgeon B."/>
            <person name="Goodwin S."/>
            <person name="Spatafora J."/>
            <person name="Crous P."/>
            <person name="Grigoriev I."/>
        </authorList>
    </citation>
    <scope>NUCLEOTIDE SEQUENCE</scope>
    <source>
        <strain evidence="2">CBS 122367</strain>
    </source>
</reference>
<evidence type="ECO:0000313" key="2">
    <source>
        <dbReference type="EMBL" id="KAF2687284.1"/>
    </source>
</evidence>
<protein>
    <submittedName>
        <fullName evidence="2">Uncharacterized protein</fullName>
    </submittedName>
</protein>
<accession>A0A6G1J9P7</accession>
<gene>
    <name evidence="2" type="ORF">K458DRAFT_429233</name>
</gene>
<dbReference type="AlphaFoldDB" id="A0A6G1J9P7"/>
<feature type="region of interest" description="Disordered" evidence="1">
    <location>
        <begin position="120"/>
        <end position="174"/>
    </location>
</feature>
<proteinExistence type="predicted"/>
<feature type="compositionally biased region" description="Basic residues" evidence="1">
    <location>
        <begin position="134"/>
        <end position="149"/>
    </location>
</feature>